<keyword evidence="2" id="KW-0732">Signal</keyword>
<dbReference type="PANTHER" id="PTHR42776:SF27">
    <property type="entry name" value="DIPEPTIDYL PEPTIDASE FAMILY MEMBER 6"/>
    <property type="match status" value="1"/>
</dbReference>
<evidence type="ECO:0000259" key="3">
    <source>
        <dbReference type="Pfam" id="PF00326"/>
    </source>
</evidence>
<comment type="caution">
    <text evidence="4">The sequence shown here is derived from an EMBL/GenBank/DDBJ whole genome shotgun (WGS) entry which is preliminary data.</text>
</comment>
<accession>A0A2U2BXE5</accession>
<dbReference type="GO" id="GO:0006508">
    <property type="term" value="P:proteolysis"/>
    <property type="evidence" value="ECO:0007669"/>
    <property type="project" value="InterPro"/>
</dbReference>
<evidence type="ECO:0000313" key="4">
    <source>
        <dbReference type="EMBL" id="PWE18670.1"/>
    </source>
</evidence>
<dbReference type="OrthoDB" id="128799at2"/>
<proteinExistence type="predicted"/>
<gene>
    <name evidence="4" type="ORF">DDZ18_03490</name>
</gene>
<dbReference type="PANTHER" id="PTHR42776">
    <property type="entry name" value="SERINE PEPTIDASE S9 FAMILY MEMBER"/>
    <property type="match status" value="1"/>
</dbReference>
<feature type="chain" id="PRO_5015439543" evidence="2">
    <location>
        <begin position="22"/>
        <end position="674"/>
    </location>
</feature>
<dbReference type="SUPFAM" id="SSF69322">
    <property type="entry name" value="Tricorn protease domain 2"/>
    <property type="match status" value="1"/>
</dbReference>
<dbReference type="GO" id="GO:0004252">
    <property type="term" value="F:serine-type endopeptidase activity"/>
    <property type="evidence" value="ECO:0007669"/>
    <property type="project" value="TreeGrafter"/>
</dbReference>
<dbReference type="Gene3D" id="3.40.50.1820">
    <property type="entry name" value="alpha/beta hydrolase"/>
    <property type="match status" value="1"/>
</dbReference>
<organism evidence="4 5">
    <name type="scientific">Marinicauda salina</name>
    <dbReference type="NCBI Taxonomy" id="2135793"/>
    <lineage>
        <taxon>Bacteria</taxon>
        <taxon>Pseudomonadati</taxon>
        <taxon>Pseudomonadota</taxon>
        <taxon>Alphaproteobacteria</taxon>
        <taxon>Maricaulales</taxon>
        <taxon>Maricaulaceae</taxon>
        <taxon>Marinicauda</taxon>
    </lineage>
</organism>
<evidence type="ECO:0000256" key="1">
    <source>
        <dbReference type="ARBA" id="ARBA00022801"/>
    </source>
</evidence>
<name>A0A2U2BXE5_9PROT</name>
<evidence type="ECO:0000256" key="2">
    <source>
        <dbReference type="SAM" id="SignalP"/>
    </source>
</evidence>
<dbReference type="InterPro" id="IPR001375">
    <property type="entry name" value="Peptidase_S9_cat"/>
</dbReference>
<reference evidence="5" key="1">
    <citation type="submission" date="2018-05" db="EMBL/GenBank/DDBJ databases">
        <authorList>
            <person name="Liu B.-T."/>
        </authorList>
    </citation>
    <scope>NUCLEOTIDE SEQUENCE [LARGE SCALE GENOMIC DNA]</scope>
    <source>
        <strain evidence="5">WD6-1</strain>
    </source>
</reference>
<dbReference type="RefSeq" id="WP_109251944.1">
    <property type="nucleotide sequence ID" value="NZ_QEXV01000001.1"/>
</dbReference>
<feature type="domain" description="Peptidase S9 prolyl oligopeptidase catalytic" evidence="3">
    <location>
        <begin position="475"/>
        <end position="667"/>
    </location>
</feature>
<dbReference type="SUPFAM" id="SSF53474">
    <property type="entry name" value="alpha/beta-Hydrolases"/>
    <property type="match status" value="1"/>
</dbReference>
<evidence type="ECO:0000313" key="5">
    <source>
        <dbReference type="Proteomes" id="UP000245168"/>
    </source>
</evidence>
<keyword evidence="1" id="KW-0378">Hydrolase</keyword>
<feature type="signal peptide" evidence="2">
    <location>
        <begin position="1"/>
        <end position="21"/>
    </location>
</feature>
<keyword evidence="5" id="KW-1185">Reference proteome</keyword>
<protein>
    <submittedName>
        <fullName evidence="4">Peptidase S9</fullName>
    </submittedName>
</protein>
<dbReference type="AlphaFoldDB" id="A0A2U2BXE5"/>
<dbReference type="Pfam" id="PF00326">
    <property type="entry name" value="Peptidase_S9"/>
    <property type="match status" value="1"/>
</dbReference>
<sequence>MLRMTLAGVVLAGGLTAAATAEITAEPAPIDHFAQVPNIQSVSMSDEGDMIAAIIAMPGSENEETALATWNLEDAGAAPVVTPSGDEMKFIAASALKADRLLVLGRQEWTGRLGGCGEGRVTGATATFVTRAYLTDSEHSDFEEAFAANTRQLGVSEATQRCFELAGTANLVSSLPLDPERVLIQQLNIASLSANYYRYNLRTGATELVYREGGRASAAFFDPRDGELLVQQEFVPTGGDYRIDYLIKDPETGSFDAHEPLSSMASNRFNISIQGIDEATGNYYVVTDKFSDKAAVYFYDPEAREFSEEPLLAHPEYSATGVVLGTSPDNYNQLLGFSYAGPSTRTYWLDPTLDSIQTGLEQAYPDTGVSLIDWSDDFSRVLFATGDGANPTSYHILRDRSQVQTLGESRPWFDDVEMREPELVYYEARDGMRIPGILTLPAGWTREDGPLPAVVLPHGGPWARDSTSWDASGWPQFLATRGYAVLQPQYRGSTGWGRELWLAGDAQWGLSMQDDKDDGAAWLVEEGIADPDRIAIFGYSYGGFAAIAATVREDGPFQCAIAGAGVSDLTRLGNNWSDNRLQRIIQGQTVTGMDPMRNTERANIPILLYHGDRDVRVPLFHSRNFYNAIEDRVDAELLVVEDMPHSLPWYPRHHRETLAAIERFLAEDCGPGGL</sequence>
<dbReference type="Proteomes" id="UP000245168">
    <property type="component" value="Unassembled WGS sequence"/>
</dbReference>
<dbReference type="EMBL" id="QEXV01000001">
    <property type="protein sequence ID" value="PWE18670.1"/>
    <property type="molecule type" value="Genomic_DNA"/>
</dbReference>
<dbReference type="InterPro" id="IPR029058">
    <property type="entry name" value="AB_hydrolase_fold"/>
</dbReference>